<accession>A0A0D6R320</accession>
<dbReference type="EMBL" id="GCKF01027303">
    <property type="protein sequence ID" value="JAG98227.1"/>
    <property type="molecule type" value="Transcribed_RNA"/>
</dbReference>
<dbReference type="GO" id="GO:0006450">
    <property type="term" value="P:regulation of translational fidelity"/>
    <property type="evidence" value="ECO:0007669"/>
    <property type="project" value="TreeGrafter"/>
</dbReference>
<evidence type="ECO:0000313" key="17">
    <source>
        <dbReference type="EMBL" id="JAG98227.1"/>
    </source>
</evidence>
<dbReference type="GO" id="GO:0061710">
    <property type="term" value="F:L-threonylcarbamoyladenylate synthase"/>
    <property type="evidence" value="ECO:0007669"/>
    <property type="project" value="UniProtKB-EC"/>
</dbReference>
<evidence type="ECO:0000256" key="8">
    <source>
        <dbReference type="ARBA" id="ARBA00022490"/>
    </source>
</evidence>
<dbReference type="Gene3D" id="3.90.870.10">
    <property type="entry name" value="DHBP synthase"/>
    <property type="match status" value="1"/>
</dbReference>
<reference evidence="17" key="1">
    <citation type="submission" date="2015-03" db="EMBL/GenBank/DDBJ databases">
        <title>A transcriptome of Araucaria cunninghamii, an australian fine timber species.</title>
        <authorList>
            <person name="Jing Yi C.J.Y."/>
            <person name="Yin San L.Y.S."/>
            <person name="Abdul Karim S.S."/>
            <person name="Wan Azmi N.N."/>
            <person name="Hercus R.R."/>
            <person name="Croft L.L."/>
        </authorList>
    </citation>
    <scope>NUCLEOTIDE SEQUENCE</scope>
    <source>
        <strain evidence="17">MI0301</strain>
        <tissue evidence="17">Leaf</tissue>
    </source>
</reference>
<evidence type="ECO:0000256" key="1">
    <source>
        <dbReference type="ARBA" id="ARBA00004173"/>
    </source>
</evidence>
<keyword evidence="12" id="KW-0472">Membrane</keyword>
<dbReference type="InterPro" id="IPR017945">
    <property type="entry name" value="DHBP_synth_RibB-like_a/b_dom"/>
</dbReference>
<evidence type="ECO:0000256" key="12">
    <source>
        <dbReference type="ARBA" id="ARBA00023136"/>
    </source>
</evidence>
<organism evidence="17">
    <name type="scientific">Araucaria cunninghamii</name>
    <name type="common">Hoop pine</name>
    <name type="synonym">Moreton Bay pine</name>
    <dbReference type="NCBI Taxonomy" id="56994"/>
    <lineage>
        <taxon>Eukaryota</taxon>
        <taxon>Viridiplantae</taxon>
        <taxon>Streptophyta</taxon>
        <taxon>Embryophyta</taxon>
        <taxon>Tracheophyta</taxon>
        <taxon>Spermatophyta</taxon>
        <taxon>Pinopsida</taxon>
        <taxon>Pinidae</taxon>
        <taxon>Conifers II</taxon>
        <taxon>Araucariales</taxon>
        <taxon>Araucariaceae</taxon>
        <taxon>Araucaria</taxon>
    </lineage>
</organism>
<dbReference type="NCBIfam" id="TIGR00057">
    <property type="entry name" value="L-threonylcarbamoyladenylate synthase"/>
    <property type="match status" value="1"/>
</dbReference>
<comment type="subunit">
    <text evidence="15">Interacts with RSC1A1.</text>
</comment>
<dbReference type="GO" id="GO:0005886">
    <property type="term" value="C:plasma membrane"/>
    <property type="evidence" value="ECO:0007669"/>
    <property type="project" value="UniProtKB-SubCell"/>
</dbReference>
<keyword evidence="10" id="KW-0809">Transit peptide</keyword>
<evidence type="ECO:0000256" key="11">
    <source>
        <dbReference type="ARBA" id="ARBA00023128"/>
    </source>
</evidence>
<sequence>MAMAKVVSNAGLVIFHPTKVGFTGHGFPLRSHKFNLNHARHSRLFNQFHGHTSLLARPQLKGFGNLCGVSAMGEMGIAQHNESLAQQVELDMGMVVPATECHVEKAVKALRDGKVIAVPTDTLYGLACDACSPAAVQKIYEIKGRSMTSPLAVCISDVMDFNRFAITSHLPDGLLQSLLPGPVTVVLNPGQESLLEKSLNPGIDTIGIRIPECDFIRMVAHDFGSAIALTSANQSGQPSTVSIEEFKQLWQHCAYIFDGGQLPVGRAGSTIIDLTRPNLYRVLRPGSALKETIEILERFGFEQAG</sequence>
<dbReference type="EMBL" id="GCKF01027302">
    <property type="protein sequence ID" value="JAG98228.1"/>
    <property type="molecule type" value="Transcribed_RNA"/>
</dbReference>
<feature type="domain" description="YrdC-like" evidence="16">
    <location>
        <begin position="100"/>
        <end position="288"/>
    </location>
</feature>
<dbReference type="PANTHER" id="PTHR17490:SF10">
    <property type="entry name" value="THREONYLCARBAMOYL-AMP SYNTHASE"/>
    <property type="match status" value="1"/>
</dbReference>
<dbReference type="PROSITE" id="PS51163">
    <property type="entry name" value="YRDC"/>
    <property type="match status" value="1"/>
</dbReference>
<comment type="catalytic activity">
    <reaction evidence="13">
        <text>L-threonine + hydrogencarbonate + ATP = L-threonylcarbamoyladenylate + diphosphate + H2O</text>
        <dbReference type="Rhea" id="RHEA:36407"/>
        <dbReference type="ChEBI" id="CHEBI:15377"/>
        <dbReference type="ChEBI" id="CHEBI:17544"/>
        <dbReference type="ChEBI" id="CHEBI:30616"/>
        <dbReference type="ChEBI" id="CHEBI:33019"/>
        <dbReference type="ChEBI" id="CHEBI:57926"/>
        <dbReference type="ChEBI" id="CHEBI:73682"/>
        <dbReference type="EC" id="2.7.7.87"/>
    </reaction>
</comment>
<evidence type="ECO:0000256" key="6">
    <source>
        <dbReference type="ARBA" id="ARBA00015492"/>
    </source>
</evidence>
<dbReference type="SUPFAM" id="SSF55821">
    <property type="entry name" value="YrdC/RibB"/>
    <property type="match status" value="1"/>
</dbReference>
<protein>
    <recommendedName>
        <fullName evidence="6">Threonylcarbamoyl-AMP synthase</fullName>
        <ecNumber evidence="5">2.7.7.87</ecNumber>
    </recommendedName>
</protein>
<dbReference type="GO" id="GO:0003725">
    <property type="term" value="F:double-stranded RNA binding"/>
    <property type="evidence" value="ECO:0007669"/>
    <property type="project" value="InterPro"/>
</dbReference>
<evidence type="ECO:0000259" key="16">
    <source>
        <dbReference type="PROSITE" id="PS51163"/>
    </source>
</evidence>
<comment type="similarity">
    <text evidence="4">Belongs to the SUA5 family.</text>
</comment>
<evidence type="ECO:0000256" key="4">
    <source>
        <dbReference type="ARBA" id="ARBA00007663"/>
    </source>
</evidence>
<dbReference type="EC" id="2.7.7.87" evidence="5"/>
<dbReference type="Pfam" id="PF01300">
    <property type="entry name" value="Sua5_yciO_yrdC"/>
    <property type="match status" value="1"/>
</dbReference>
<evidence type="ECO:0000256" key="5">
    <source>
        <dbReference type="ARBA" id="ARBA00012584"/>
    </source>
</evidence>
<evidence type="ECO:0000256" key="14">
    <source>
        <dbReference type="ARBA" id="ARBA00058524"/>
    </source>
</evidence>
<comment type="function">
    <text evidence="14">Cytoplasmic and mitochondrial threonylcarbamoyl-AMP synthase required for the formation of a threonylcarbamoyl group on adenosine at position 37 (t(6)A37) in tRNAs that read codons beginning with adenine. Catalyzes the conversion of L-threonine, HCO(3)(-)/CO(2) and ATP to give threonylcarbamoyl-AMP (TC-AMP) as the acyladenylate intermediate, with the release of diphosphate. Participates in t(6)A37 formation in cytoplasmic and mitochondrial tRNAs. May regulate the activity of some transporters.</text>
</comment>
<evidence type="ECO:0000256" key="7">
    <source>
        <dbReference type="ARBA" id="ARBA00022475"/>
    </source>
</evidence>
<dbReference type="InterPro" id="IPR006070">
    <property type="entry name" value="Sua5-like_dom"/>
</dbReference>
<dbReference type="FunFam" id="3.90.870.10:FF:000007">
    <property type="entry name" value="YrdC N6-threonylcarbamoyltransferase domain containing"/>
    <property type="match status" value="1"/>
</dbReference>
<name>A0A0D6R320_ARACU</name>
<keyword evidence="11" id="KW-0496">Mitochondrion</keyword>
<keyword evidence="7" id="KW-1003">Cell membrane</keyword>
<dbReference type="AlphaFoldDB" id="A0A0D6R320"/>
<evidence type="ECO:0000256" key="2">
    <source>
        <dbReference type="ARBA" id="ARBA00004202"/>
    </source>
</evidence>
<evidence type="ECO:0000256" key="13">
    <source>
        <dbReference type="ARBA" id="ARBA00048366"/>
    </source>
</evidence>
<dbReference type="InterPro" id="IPR050156">
    <property type="entry name" value="TC-AMP_synthase_SUA5"/>
</dbReference>
<evidence type="ECO:0000256" key="9">
    <source>
        <dbReference type="ARBA" id="ARBA00022679"/>
    </source>
</evidence>
<evidence type="ECO:0000256" key="10">
    <source>
        <dbReference type="ARBA" id="ARBA00022946"/>
    </source>
</evidence>
<proteinExistence type="inferred from homology"/>
<evidence type="ECO:0000256" key="3">
    <source>
        <dbReference type="ARBA" id="ARBA00004496"/>
    </source>
</evidence>
<keyword evidence="9" id="KW-0808">Transferase</keyword>
<dbReference type="PANTHER" id="PTHR17490">
    <property type="entry name" value="SUA5"/>
    <property type="match status" value="1"/>
</dbReference>
<keyword evidence="8" id="KW-0963">Cytoplasm</keyword>
<evidence type="ECO:0000256" key="15">
    <source>
        <dbReference type="ARBA" id="ARBA00063146"/>
    </source>
</evidence>
<dbReference type="GO" id="GO:0000049">
    <property type="term" value="F:tRNA binding"/>
    <property type="evidence" value="ECO:0007669"/>
    <property type="project" value="TreeGrafter"/>
</dbReference>
<dbReference type="GO" id="GO:0005739">
    <property type="term" value="C:mitochondrion"/>
    <property type="evidence" value="ECO:0007669"/>
    <property type="project" value="UniProtKB-SubCell"/>
</dbReference>
<comment type="subcellular location">
    <subcellularLocation>
        <location evidence="2">Cell membrane</location>
        <topology evidence="2">Peripheral membrane protein</topology>
    </subcellularLocation>
    <subcellularLocation>
        <location evidence="3">Cytoplasm</location>
    </subcellularLocation>
    <subcellularLocation>
        <location evidence="1">Mitochondrion</location>
    </subcellularLocation>
</comment>